<protein>
    <submittedName>
        <fullName evidence="1">Histidine phosphatase family protein</fullName>
    </submittedName>
</protein>
<dbReference type="Pfam" id="PF00300">
    <property type="entry name" value="His_Phos_1"/>
    <property type="match status" value="1"/>
</dbReference>
<organism evidence="1 2">
    <name type="scientific">Tropicimonas omnivorans</name>
    <dbReference type="NCBI Taxonomy" id="3075590"/>
    <lineage>
        <taxon>Bacteria</taxon>
        <taxon>Pseudomonadati</taxon>
        <taxon>Pseudomonadota</taxon>
        <taxon>Alphaproteobacteria</taxon>
        <taxon>Rhodobacterales</taxon>
        <taxon>Roseobacteraceae</taxon>
        <taxon>Tropicimonas</taxon>
    </lineage>
</organism>
<dbReference type="SMART" id="SM00855">
    <property type="entry name" value="PGAM"/>
    <property type="match status" value="1"/>
</dbReference>
<evidence type="ECO:0000313" key="1">
    <source>
        <dbReference type="EMBL" id="MDT0682286.1"/>
    </source>
</evidence>
<accession>A0ABU3DEZ5</accession>
<proteinExistence type="predicted"/>
<dbReference type="EMBL" id="JAVRHL010000002">
    <property type="protein sequence ID" value="MDT0682286.1"/>
    <property type="molecule type" value="Genomic_DNA"/>
</dbReference>
<name>A0ABU3DEZ5_9RHOB</name>
<dbReference type="InterPro" id="IPR013078">
    <property type="entry name" value="His_Pase_superF_clade-1"/>
</dbReference>
<comment type="caution">
    <text evidence="1">The sequence shown here is derived from an EMBL/GenBank/DDBJ whole genome shotgun (WGS) entry which is preliminary data.</text>
</comment>
<dbReference type="Gene3D" id="3.40.50.1240">
    <property type="entry name" value="Phosphoglycerate mutase-like"/>
    <property type="match status" value="1"/>
</dbReference>
<evidence type="ECO:0000313" key="2">
    <source>
        <dbReference type="Proteomes" id="UP001265259"/>
    </source>
</evidence>
<dbReference type="PANTHER" id="PTHR47623:SF1">
    <property type="entry name" value="OS09G0287300 PROTEIN"/>
    <property type="match status" value="1"/>
</dbReference>
<dbReference type="RefSeq" id="WP_311690046.1">
    <property type="nucleotide sequence ID" value="NZ_JAVRHL010000002.1"/>
</dbReference>
<dbReference type="SUPFAM" id="SSF53254">
    <property type="entry name" value="Phosphoglycerate mutase-like"/>
    <property type="match status" value="1"/>
</dbReference>
<reference evidence="1 2" key="1">
    <citation type="submission" date="2023-09" db="EMBL/GenBank/DDBJ databases">
        <authorList>
            <person name="Rey-Velasco X."/>
        </authorList>
    </citation>
    <scope>NUCLEOTIDE SEQUENCE [LARGE SCALE GENOMIC DNA]</scope>
    <source>
        <strain evidence="1 2">F158</strain>
    </source>
</reference>
<dbReference type="Proteomes" id="UP001265259">
    <property type="component" value="Unassembled WGS sequence"/>
</dbReference>
<dbReference type="CDD" id="cd07067">
    <property type="entry name" value="HP_PGM_like"/>
    <property type="match status" value="1"/>
</dbReference>
<dbReference type="InterPro" id="IPR029033">
    <property type="entry name" value="His_PPase_superfam"/>
</dbReference>
<gene>
    <name evidence="1" type="ORF">RM543_06290</name>
</gene>
<sequence length="158" mass="17247">MKTVILIRHSKAEPGAAGQDDATRSLTMRGRAAADALGGWLRETGWVPDLILCSPASRTRETLSEMAFESDLEVRKEIYEAKTDDLMQILQDAEGETILLVGHNPAIGDLAHVLVSSAPDHPRWETYPTSAASVIRFHEDVEPGAGELVEFVTPQDLV</sequence>
<keyword evidence="2" id="KW-1185">Reference proteome</keyword>
<dbReference type="PANTHER" id="PTHR47623">
    <property type="entry name" value="OS09G0287300 PROTEIN"/>
    <property type="match status" value="1"/>
</dbReference>